<sequence length="816" mass="91472">MESAMGALATLLPKLGKLLLEEYNLKKTVKKGIGDLKAELETMQTALEKVSDVPLDQLDSQVKLWANEVRDLSYVIEDSLDSFIGRVEGLELAKKPNPLKDFVKKAYDKITRFKARNKFVNGMEDIETQIRKVNERFARYKISDVVANPVTSTVDPRHFAMYSKVSALVGIDKAIEELTKRLCKADDLHKKNLKTVSGVGIGGLGKTTVAKALYDKLNKKFDCGCFVPDCQNPDMKKLLKDILYDLDKKKYINIIGSKMDEKQLTDEMLEFLKEKRYLIVIDDIWDTQTWEIIKCALVDGDTGSRLIATTRNSELAEKIGGVYNMKSLSEDNSRKLFYARICGAEYVQSAKVTDKILGKCGGVPLSIITIASLLVGKRREDWLKVYESIGFGHGNSEVVKNMRKILCFSFYDLPSRLKTCLLHLSMFPEEHLIWKHELIWIWIAEDSCRVHDMILDLIRNFSSELRFVGIHGIELEQSPCLPSTGSSFRRLAAHRRSCRLKHLGKLVQLRYLGLINTPVAEVPRKIGHDLKFLQTLDICRSGIKELPPSIGELSKLMCLYTSRGTRMMGVIGKLTSLEELVLALVDNCSNFVRDLGKLKEVRELVIHFDDMDKQTHKALLESLCNLVEVVEASDFQMLGKLQFPRFLSLMGNEGNCLLVYTVPSGEFEKLRYLETSIIEIICRGEGVLPMLEKLKCHASVGIRKDDVGRLVQENMPMLQEPSSQNESTSSAVPLDMSKEKTEEKKRPSIGVTGELVKPGVSCRSEPLGLGLGGGLPQPKRRSRTGKPSGISGDPTSKSQEVVGASSIRTMDSHSLS</sequence>
<dbReference type="OrthoDB" id="3027644at2759"/>
<dbReference type="SUPFAM" id="SSF52540">
    <property type="entry name" value="P-loop containing nucleoside triphosphate hydrolases"/>
    <property type="match status" value="1"/>
</dbReference>
<evidence type="ECO:0000259" key="9">
    <source>
        <dbReference type="Pfam" id="PF18052"/>
    </source>
</evidence>
<reference evidence="11" key="2">
    <citation type="submission" date="2018-10" db="UniProtKB">
        <authorList>
            <consortium name="EnsemblPlants"/>
        </authorList>
    </citation>
    <scope>IDENTIFICATION</scope>
</reference>
<dbReference type="Pfam" id="PF00931">
    <property type="entry name" value="NB-ARC"/>
    <property type="match status" value="1"/>
</dbReference>
<dbReference type="Gene3D" id="1.20.5.4130">
    <property type="match status" value="1"/>
</dbReference>
<organism evidence="11">
    <name type="scientific">Triticum aestivum</name>
    <name type="common">Wheat</name>
    <dbReference type="NCBI Taxonomy" id="4565"/>
    <lineage>
        <taxon>Eukaryota</taxon>
        <taxon>Viridiplantae</taxon>
        <taxon>Streptophyta</taxon>
        <taxon>Embryophyta</taxon>
        <taxon>Tracheophyta</taxon>
        <taxon>Spermatophyta</taxon>
        <taxon>Magnoliopsida</taxon>
        <taxon>Liliopsida</taxon>
        <taxon>Poales</taxon>
        <taxon>Poaceae</taxon>
        <taxon>BOP clade</taxon>
        <taxon>Pooideae</taxon>
        <taxon>Triticodae</taxon>
        <taxon>Triticeae</taxon>
        <taxon>Triticinae</taxon>
        <taxon>Triticum</taxon>
    </lineage>
</organism>
<feature type="domain" description="Disease resistance N-terminal" evidence="9">
    <location>
        <begin position="7"/>
        <end position="91"/>
    </location>
</feature>
<dbReference type="InterPro" id="IPR044974">
    <property type="entry name" value="Disease_R_plants"/>
</dbReference>
<dbReference type="EnsemblPlants" id="TraesCS6B02G016600.1">
    <property type="protein sequence ID" value="TraesCS6B02G016600.1"/>
    <property type="gene ID" value="TraesCS6B02G016600"/>
</dbReference>
<dbReference type="InterPro" id="IPR055414">
    <property type="entry name" value="LRR_R13L4/SHOC2-like"/>
</dbReference>
<dbReference type="Gene3D" id="3.80.10.10">
    <property type="entry name" value="Ribonuclease Inhibitor"/>
    <property type="match status" value="1"/>
</dbReference>
<dbReference type="PANTHER" id="PTHR23155:SF1116">
    <property type="entry name" value="OS12G0273300 PROTEIN"/>
    <property type="match status" value="1"/>
</dbReference>
<dbReference type="InterPro" id="IPR027417">
    <property type="entry name" value="P-loop_NTPase"/>
</dbReference>
<dbReference type="Gramene" id="TraesCS6B02G016600.1">
    <property type="protein sequence ID" value="TraesCS6B02G016600.1"/>
    <property type="gene ID" value="TraesCS6B02G016600"/>
</dbReference>
<feature type="compositionally biased region" description="Basic and acidic residues" evidence="7">
    <location>
        <begin position="736"/>
        <end position="746"/>
    </location>
</feature>
<evidence type="ECO:0000256" key="5">
    <source>
        <dbReference type="ARBA" id="ARBA00022821"/>
    </source>
</evidence>
<dbReference type="SUPFAM" id="SSF52058">
    <property type="entry name" value="L domain-like"/>
    <property type="match status" value="1"/>
</dbReference>
<dbReference type="Gramene" id="TraesCS6B03G0037400.1">
    <property type="protein sequence ID" value="TraesCS6B03G0037400.1.CDS"/>
    <property type="gene ID" value="TraesCS6B03G0037400"/>
</dbReference>
<dbReference type="STRING" id="4565.A0A3B6PEF1"/>
<keyword evidence="2" id="KW-0433">Leucine-rich repeat</keyword>
<evidence type="ECO:0000256" key="4">
    <source>
        <dbReference type="ARBA" id="ARBA00022741"/>
    </source>
</evidence>
<keyword evidence="6" id="KW-0175">Coiled coil</keyword>
<accession>A0A3B6PEF1</accession>
<dbReference type="GO" id="GO:0051707">
    <property type="term" value="P:response to other organism"/>
    <property type="evidence" value="ECO:0007669"/>
    <property type="project" value="UniProtKB-ARBA"/>
</dbReference>
<evidence type="ECO:0000256" key="1">
    <source>
        <dbReference type="ARBA" id="ARBA00008894"/>
    </source>
</evidence>
<evidence type="ECO:0008006" key="13">
    <source>
        <dbReference type="Google" id="ProtNLM"/>
    </source>
</evidence>
<dbReference type="OMA" id="RELIWIC"/>
<evidence type="ECO:0000313" key="11">
    <source>
        <dbReference type="EnsemblPlants" id="TraesCS6B02G016600.1"/>
    </source>
</evidence>
<dbReference type="PRINTS" id="PR00364">
    <property type="entry name" value="DISEASERSIST"/>
</dbReference>
<dbReference type="InterPro" id="IPR042197">
    <property type="entry name" value="Apaf_helical"/>
</dbReference>
<dbReference type="Proteomes" id="UP000019116">
    <property type="component" value="Chromosome 6B"/>
</dbReference>
<dbReference type="SMR" id="A0A3B6PEF1"/>
<keyword evidence="5" id="KW-0611">Plant defense</keyword>
<evidence type="ECO:0000256" key="2">
    <source>
        <dbReference type="ARBA" id="ARBA00022614"/>
    </source>
</evidence>
<evidence type="ECO:0000256" key="7">
    <source>
        <dbReference type="SAM" id="MobiDB-lite"/>
    </source>
</evidence>
<dbReference type="GO" id="GO:0043531">
    <property type="term" value="F:ADP binding"/>
    <property type="evidence" value="ECO:0007669"/>
    <property type="project" value="InterPro"/>
</dbReference>
<evidence type="ECO:0000256" key="6">
    <source>
        <dbReference type="ARBA" id="ARBA00023054"/>
    </source>
</evidence>
<dbReference type="Pfam" id="PF18052">
    <property type="entry name" value="Rx_N"/>
    <property type="match status" value="1"/>
</dbReference>
<reference evidence="11" key="1">
    <citation type="submission" date="2018-08" db="EMBL/GenBank/DDBJ databases">
        <authorList>
            <person name="Rossello M."/>
        </authorList>
    </citation>
    <scope>NUCLEOTIDE SEQUENCE [LARGE SCALE GENOMIC DNA]</scope>
    <source>
        <strain evidence="11">cv. Chinese Spring</strain>
    </source>
</reference>
<feature type="domain" description="NB-ARC" evidence="8">
    <location>
        <begin position="173"/>
        <end position="339"/>
    </location>
</feature>
<dbReference type="PANTHER" id="PTHR23155">
    <property type="entry name" value="DISEASE RESISTANCE PROTEIN RP"/>
    <property type="match status" value="1"/>
</dbReference>
<keyword evidence="12" id="KW-1185">Reference proteome</keyword>
<keyword evidence="4" id="KW-0547">Nucleotide-binding</keyword>
<dbReference type="Gene3D" id="3.40.50.300">
    <property type="entry name" value="P-loop containing nucleotide triphosphate hydrolases"/>
    <property type="match status" value="1"/>
</dbReference>
<dbReference type="InterPro" id="IPR032675">
    <property type="entry name" value="LRR_dom_sf"/>
</dbReference>
<feature type="compositionally biased region" description="Polar residues" evidence="7">
    <location>
        <begin position="806"/>
        <end position="816"/>
    </location>
</feature>
<dbReference type="InterPro" id="IPR041118">
    <property type="entry name" value="Rx_N"/>
</dbReference>
<dbReference type="Pfam" id="PF23598">
    <property type="entry name" value="LRR_14"/>
    <property type="match status" value="1"/>
</dbReference>
<dbReference type="AlphaFoldDB" id="A0A3B6PEF1"/>
<dbReference type="Gene3D" id="1.10.8.430">
    <property type="entry name" value="Helical domain of apoptotic protease-activating factors"/>
    <property type="match status" value="1"/>
</dbReference>
<proteinExistence type="inferred from homology"/>
<evidence type="ECO:0000259" key="8">
    <source>
        <dbReference type="Pfam" id="PF00931"/>
    </source>
</evidence>
<comment type="similarity">
    <text evidence="1">Belongs to the disease resistance NB-LRR family.</text>
</comment>
<feature type="compositionally biased region" description="Polar residues" evidence="7">
    <location>
        <begin position="720"/>
        <end position="731"/>
    </location>
</feature>
<dbReference type="InterPro" id="IPR002182">
    <property type="entry name" value="NB-ARC"/>
</dbReference>
<keyword evidence="3" id="KW-0677">Repeat</keyword>
<dbReference type="GO" id="GO:0006952">
    <property type="term" value="P:defense response"/>
    <property type="evidence" value="ECO:0007669"/>
    <property type="project" value="UniProtKB-KW"/>
</dbReference>
<evidence type="ECO:0000259" key="10">
    <source>
        <dbReference type="Pfam" id="PF23598"/>
    </source>
</evidence>
<feature type="domain" description="Disease resistance R13L4/SHOC-2-like LRR" evidence="10">
    <location>
        <begin position="495"/>
        <end position="628"/>
    </location>
</feature>
<feature type="region of interest" description="Disordered" evidence="7">
    <location>
        <begin position="716"/>
        <end position="816"/>
    </location>
</feature>
<protein>
    <recommendedName>
        <fullName evidence="13">AAA+ ATPase domain-containing protein</fullName>
    </recommendedName>
</protein>
<name>A0A3B6PEF1_WHEAT</name>
<evidence type="ECO:0000256" key="3">
    <source>
        <dbReference type="ARBA" id="ARBA00022737"/>
    </source>
</evidence>
<evidence type="ECO:0000313" key="12">
    <source>
        <dbReference type="Proteomes" id="UP000019116"/>
    </source>
</evidence>